<feature type="region of interest" description="Disordered" evidence="1">
    <location>
        <begin position="66"/>
        <end position="101"/>
    </location>
</feature>
<feature type="region of interest" description="Disordered" evidence="1">
    <location>
        <begin position="236"/>
        <end position="292"/>
    </location>
</feature>
<feature type="domain" description="DUF4587" evidence="2">
    <location>
        <begin position="179"/>
        <end position="251"/>
    </location>
</feature>
<dbReference type="RefSeq" id="XP_006823965.1">
    <property type="nucleotide sequence ID" value="XM_006823902.1"/>
</dbReference>
<dbReference type="PANTHER" id="PTHR28604:SF3">
    <property type="match status" value="1"/>
</dbReference>
<dbReference type="PANTHER" id="PTHR28604">
    <property type="match status" value="1"/>
</dbReference>
<name>A0ABM0MVC4_SACKO</name>
<dbReference type="Pfam" id="PF15248">
    <property type="entry name" value="DUF4587"/>
    <property type="match status" value="1"/>
</dbReference>
<protein>
    <submittedName>
        <fullName evidence="4">Uncharacterized protein C21orf58-like isoform X2</fullName>
    </submittedName>
</protein>
<dbReference type="InterPro" id="IPR027904">
    <property type="entry name" value="DUF4587"/>
</dbReference>
<sequence>MATTDNPGNVVDHMARVRLKLLQRKLDTERDVSTAGSGSKSGAGSQLHLQNALSRRQALLNQIRAEQSEDMNHRPRSYGGNYHRRHLTPLPSPRSLPDNQNIYSMPQRQIVEHVIRNDSVRQAQPAPSRQQQNGLYLQSLNPPQGAPNQMPTIIQQLPAPQQHPQAIIQQIPPPAMPTNTKADMMEMMMMQNAQMHQIIMQQMMLSSIPKSHSFGSTASVPLVAPVETSVPQIVSIGGSSRRPPSVHHHHYSMPRGAPMYQLPPLDTNRVPPPPTGPQEVEPLKAPNYGYYY</sequence>
<reference evidence="4" key="1">
    <citation type="submission" date="2025-08" db="UniProtKB">
        <authorList>
            <consortium name="RefSeq"/>
        </authorList>
    </citation>
    <scope>IDENTIFICATION</scope>
    <source>
        <tissue evidence="4">Testes</tissue>
    </source>
</reference>
<feature type="compositionally biased region" description="Low complexity" evidence="1">
    <location>
        <begin position="35"/>
        <end position="45"/>
    </location>
</feature>
<evidence type="ECO:0000313" key="4">
    <source>
        <dbReference type="RefSeq" id="XP_006823965.1"/>
    </source>
</evidence>
<evidence type="ECO:0000256" key="1">
    <source>
        <dbReference type="SAM" id="MobiDB-lite"/>
    </source>
</evidence>
<proteinExistence type="predicted"/>
<keyword evidence="3" id="KW-1185">Reference proteome</keyword>
<feature type="region of interest" description="Disordered" evidence="1">
    <location>
        <begin position="27"/>
        <end position="49"/>
    </location>
</feature>
<evidence type="ECO:0000259" key="2">
    <source>
        <dbReference type="Pfam" id="PF15248"/>
    </source>
</evidence>
<organism evidence="3 4">
    <name type="scientific">Saccoglossus kowalevskii</name>
    <name type="common">Acorn worm</name>
    <dbReference type="NCBI Taxonomy" id="10224"/>
    <lineage>
        <taxon>Eukaryota</taxon>
        <taxon>Metazoa</taxon>
        <taxon>Hemichordata</taxon>
        <taxon>Enteropneusta</taxon>
        <taxon>Harrimaniidae</taxon>
        <taxon>Saccoglossus</taxon>
    </lineage>
</organism>
<dbReference type="InterPro" id="IPR038915">
    <property type="entry name" value="PRR29-like"/>
</dbReference>
<gene>
    <name evidence="4" type="primary">LOC100367032</name>
</gene>
<evidence type="ECO:0000313" key="3">
    <source>
        <dbReference type="Proteomes" id="UP000694865"/>
    </source>
</evidence>
<accession>A0ABM0MVC4</accession>
<dbReference type="GeneID" id="100367032"/>
<dbReference type="Proteomes" id="UP000694865">
    <property type="component" value="Unplaced"/>
</dbReference>